<dbReference type="NCBIfam" id="NF008725">
    <property type="entry name" value="PRK11727.1"/>
    <property type="match status" value="1"/>
</dbReference>
<comment type="function">
    <text evidence="6">Specifically methylates the adenine in position 1618 of 23S rRNA.</text>
</comment>
<evidence type="ECO:0000313" key="7">
    <source>
        <dbReference type="EMBL" id="UOX32574.1"/>
    </source>
</evidence>
<accession>A0ABY4HM94</accession>
<gene>
    <name evidence="6 7" type="primary">rlmF</name>
    <name evidence="7" type="ORF">LXD69_10995</name>
</gene>
<dbReference type="PANTHER" id="PTHR13393">
    <property type="entry name" value="SAM-DEPENDENT METHYLTRANSFERASE"/>
    <property type="match status" value="1"/>
</dbReference>
<dbReference type="InterPro" id="IPR016909">
    <property type="entry name" value="rRNA_lsu_MeTfrase_F"/>
</dbReference>
<comment type="subcellular location">
    <subcellularLocation>
        <location evidence="6">Cytoplasm</location>
    </subcellularLocation>
</comment>
<dbReference type="PANTHER" id="PTHR13393:SF0">
    <property type="entry name" value="RNA N6-ADENOSINE-METHYLTRANSFERASE METTL16"/>
    <property type="match status" value="1"/>
</dbReference>
<organism evidence="7 8">
    <name type="scientific">Flavobacterium sediminilitoris</name>
    <dbReference type="NCBI Taxonomy" id="2024526"/>
    <lineage>
        <taxon>Bacteria</taxon>
        <taxon>Pseudomonadati</taxon>
        <taxon>Bacteroidota</taxon>
        <taxon>Flavobacteriia</taxon>
        <taxon>Flavobacteriales</taxon>
        <taxon>Flavobacteriaceae</taxon>
        <taxon>Flavobacterium</taxon>
    </lineage>
</organism>
<evidence type="ECO:0000256" key="2">
    <source>
        <dbReference type="ARBA" id="ARBA00022552"/>
    </source>
</evidence>
<dbReference type="GO" id="GO:0052907">
    <property type="term" value="F:23S rRNA (adenine(1618)-N(6))-methyltransferase activity"/>
    <property type="evidence" value="ECO:0007669"/>
    <property type="project" value="UniProtKB-EC"/>
</dbReference>
<dbReference type="Pfam" id="PF05971">
    <property type="entry name" value="Methyltransf_10"/>
    <property type="match status" value="1"/>
</dbReference>
<keyword evidence="1 6" id="KW-0963">Cytoplasm</keyword>
<evidence type="ECO:0000313" key="8">
    <source>
        <dbReference type="Proteomes" id="UP000830454"/>
    </source>
</evidence>
<reference evidence="7" key="2">
    <citation type="submission" date="2022-04" db="EMBL/GenBank/DDBJ databases">
        <title>Complete Genome Sequence of Flavobacterium sediminilitoris YSM-43, Isolated from a Tidal Sediment.</title>
        <authorList>
            <person name="Lee P.A."/>
        </authorList>
    </citation>
    <scope>NUCLEOTIDE SEQUENCE</scope>
    <source>
        <strain evidence="7">YSM-43</strain>
    </source>
</reference>
<evidence type="ECO:0000256" key="4">
    <source>
        <dbReference type="ARBA" id="ARBA00022679"/>
    </source>
</evidence>
<dbReference type="EMBL" id="CP090145">
    <property type="protein sequence ID" value="UOX32574.1"/>
    <property type="molecule type" value="Genomic_DNA"/>
</dbReference>
<keyword evidence="5 6" id="KW-0949">S-adenosyl-L-methionine</keyword>
<evidence type="ECO:0000256" key="1">
    <source>
        <dbReference type="ARBA" id="ARBA00022490"/>
    </source>
</evidence>
<keyword evidence="4 6" id="KW-0808">Transferase</keyword>
<keyword evidence="2 6" id="KW-0698">rRNA processing</keyword>
<keyword evidence="3 6" id="KW-0489">Methyltransferase</keyword>
<name>A0ABY4HM94_9FLAO</name>
<evidence type="ECO:0000256" key="3">
    <source>
        <dbReference type="ARBA" id="ARBA00022603"/>
    </source>
</evidence>
<keyword evidence="8" id="KW-1185">Reference proteome</keyword>
<protein>
    <recommendedName>
        <fullName evidence="6">Ribosomal RNA large subunit methyltransferase F</fullName>
        <ecNumber evidence="6">2.1.1.181</ecNumber>
    </recommendedName>
    <alternativeName>
        <fullName evidence="6">23S rRNA mA1618 methyltransferase</fullName>
    </alternativeName>
    <alternativeName>
        <fullName evidence="6">rRNA adenine N-6-methyltransferase</fullName>
    </alternativeName>
</protein>
<reference evidence="7" key="1">
    <citation type="submission" date="2021-12" db="EMBL/GenBank/DDBJ databases">
        <authorList>
            <person name="Cha I.-T."/>
            <person name="Lee K.-E."/>
            <person name="Park S.-J."/>
        </authorList>
    </citation>
    <scope>NUCLEOTIDE SEQUENCE</scope>
    <source>
        <strain evidence="7">YSM-43</strain>
    </source>
</reference>
<dbReference type="EC" id="2.1.1.181" evidence="6"/>
<evidence type="ECO:0000256" key="6">
    <source>
        <dbReference type="HAMAP-Rule" id="MF_01848"/>
    </source>
</evidence>
<dbReference type="HAMAP" id="MF_01848">
    <property type="entry name" value="23SrRNA_methyltr_F"/>
    <property type="match status" value="1"/>
</dbReference>
<dbReference type="InterPro" id="IPR010286">
    <property type="entry name" value="METTL16/RlmF"/>
</dbReference>
<dbReference type="InterPro" id="IPR029063">
    <property type="entry name" value="SAM-dependent_MTases_sf"/>
</dbReference>
<evidence type="ECO:0000256" key="5">
    <source>
        <dbReference type="ARBA" id="ARBA00022691"/>
    </source>
</evidence>
<comment type="catalytic activity">
    <reaction evidence="6">
        <text>adenosine(1618) in 23S rRNA + S-adenosyl-L-methionine = N(6)-methyladenosine(1618) in 23S rRNA + S-adenosyl-L-homocysteine + H(+)</text>
        <dbReference type="Rhea" id="RHEA:16497"/>
        <dbReference type="Rhea" id="RHEA-COMP:10229"/>
        <dbReference type="Rhea" id="RHEA-COMP:10231"/>
        <dbReference type="ChEBI" id="CHEBI:15378"/>
        <dbReference type="ChEBI" id="CHEBI:57856"/>
        <dbReference type="ChEBI" id="CHEBI:59789"/>
        <dbReference type="ChEBI" id="CHEBI:74411"/>
        <dbReference type="ChEBI" id="CHEBI:74449"/>
        <dbReference type="EC" id="2.1.1.181"/>
    </reaction>
</comment>
<dbReference type="Proteomes" id="UP000830454">
    <property type="component" value="Chromosome"/>
</dbReference>
<dbReference type="PIRSF" id="PIRSF029038">
    <property type="entry name" value="Mtase_YbiN_prd"/>
    <property type="match status" value="1"/>
</dbReference>
<sequence length="319" mass="36688">MKKENNIPIKKNLHPRNKHINGYDFASLIETNPKLKNHVLTNKYGNETIDFANPEAVKALNKTLLLHFYDVTFWDIPKTNLCPPIPGRADYVHYIADLLATSNNNKIPKGNHIKGLDIGIGANCIYPIIGNKEYQWKFIGTETDVPSLKACAKIIENNEQLNKDISIRIQQNKRNILKNCILENERFDFTICNPPFHSSRQEATKGSQRKLRNLGKANEGKPILNFSGQNNELWTEGGELTFITNLIYESAHFKKQCMWFTSLVSKKENLKPFYNHLKKVGAVEVKTIDMEQGNKISRFIAWSFLTTQQQENWAVINWD</sequence>
<dbReference type="RefSeq" id="WP_246915401.1">
    <property type="nucleotide sequence ID" value="NZ_CP090145.1"/>
</dbReference>
<dbReference type="SUPFAM" id="SSF53335">
    <property type="entry name" value="S-adenosyl-L-methionine-dependent methyltransferases"/>
    <property type="match status" value="1"/>
</dbReference>
<comment type="similarity">
    <text evidence="6">Belongs to the methyltransferase superfamily. METTL16/RlmF family.</text>
</comment>
<dbReference type="Gene3D" id="3.40.50.150">
    <property type="entry name" value="Vaccinia Virus protein VP39"/>
    <property type="match status" value="1"/>
</dbReference>
<proteinExistence type="inferred from homology"/>